<comment type="catalytic activity">
    <reaction evidence="12">
        <text>oxaloacetate + H(+) = pyruvate + CO2</text>
        <dbReference type="Rhea" id="RHEA:15641"/>
        <dbReference type="ChEBI" id="CHEBI:15361"/>
        <dbReference type="ChEBI" id="CHEBI:15378"/>
        <dbReference type="ChEBI" id="CHEBI:16452"/>
        <dbReference type="ChEBI" id="CHEBI:16526"/>
        <dbReference type="EC" id="4.1.1.112"/>
    </reaction>
</comment>
<dbReference type="InterPro" id="IPR036704">
    <property type="entry name" value="RraA/RraA-like_sf"/>
</dbReference>
<dbReference type="GO" id="GO:0008948">
    <property type="term" value="F:oxaloacetate decarboxylase activity"/>
    <property type="evidence" value="ECO:0007669"/>
    <property type="project" value="UniProtKB-EC"/>
</dbReference>
<evidence type="ECO:0000256" key="12">
    <source>
        <dbReference type="ARBA" id="ARBA00047973"/>
    </source>
</evidence>
<dbReference type="EMBL" id="FNED01000013">
    <property type="protein sequence ID" value="SDJ19718.1"/>
    <property type="molecule type" value="Genomic_DNA"/>
</dbReference>
<reference evidence="14 16" key="1">
    <citation type="submission" date="2015-07" db="EMBL/GenBank/DDBJ databases">
        <title>Fjat-14205 dsm 2895.</title>
        <authorList>
            <person name="Liu B."/>
            <person name="Wang J."/>
            <person name="Zhu Y."/>
            <person name="Liu G."/>
            <person name="Chen Q."/>
            <person name="Chen Z."/>
            <person name="Lan J."/>
            <person name="Che J."/>
            <person name="Ge C."/>
            <person name="Shi H."/>
            <person name="Pan Z."/>
            <person name="Liu X."/>
        </authorList>
    </citation>
    <scope>NUCLEOTIDE SEQUENCE [LARGE SCALE GENOMIC DNA]</scope>
    <source>
        <strain evidence="14 16">DSM 2895</strain>
    </source>
</reference>
<name>A0A0D1YA31_ANEMI</name>
<dbReference type="InterPro" id="IPR005493">
    <property type="entry name" value="RraA/RraA-like"/>
</dbReference>
<keyword evidence="13" id="KW-0479">Metal-binding</keyword>
<comment type="similarity">
    <text evidence="3">Belongs to the class II aldolase/RraA-like family.</text>
</comment>
<dbReference type="OrthoDB" id="9784786at2"/>
<comment type="cofactor">
    <cofactor evidence="13">
        <name>Mg(2+)</name>
        <dbReference type="ChEBI" id="CHEBI:18420"/>
    </cofactor>
</comment>
<feature type="binding site" evidence="13">
    <location>
        <position position="106"/>
    </location>
    <ligand>
        <name>Mg(2+)</name>
        <dbReference type="ChEBI" id="CHEBI:18420"/>
    </ligand>
</feature>
<proteinExistence type="inferred from homology"/>
<dbReference type="GeneID" id="42305794"/>
<dbReference type="PATRIC" id="fig|47500.12.peg.4688"/>
<dbReference type="EC" id="4.1.3.17" evidence="5"/>
<dbReference type="CDD" id="cd16841">
    <property type="entry name" value="RraA_family"/>
    <property type="match status" value="1"/>
</dbReference>
<feature type="binding site" evidence="13">
    <location>
        <begin position="83"/>
        <end position="86"/>
    </location>
    <ligand>
        <name>substrate</name>
    </ligand>
</feature>
<comment type="function">
    <text evidence="8">Catalyzes the aldol cleavage of 4-hydroxy-4-methyl-2-oxoglutarate (HMG) into 2 molecules of pyruvate. Also contains a secondary oxaloacetate (OAA) decarboxylase activity due to the common pyruvate enolate transition state formed following C-C bond cleavage in the retro-aldol and decarboxylation reactions.</text>
</comment>
<evidence type="ECO:0000256" key="13">
    <source>
        <dbReference type="PIRSR" id="PIRSR605493-1"/>
    </source>
</evidence>
<dbReference type="Gene3D" id="3.50.30.40">
    <property type="entry name" value="Ribonuclease E inhibitor RraA/RraA-like"/>
    <property type="match status" value="1"/>
</dbReference>
<keyword evidence="16" id="KW-1185">Reference proteome</keyword>
<protein>
    <recommendedName>
        <fullName evidence="7">Putative 4-hydroxy-4-methyl-2-oxoglutarate aldolase</fullName>
        <ecNumber evidence="6">4.1.1.112</ecNumber>
        <ecNumber evidence="5">4.1.3.17</ecNumber>
    </recommendedName>
    <alternativeName>
        <fullName evidence="11">Oxaloacetate decarboxylase</fullName>
    </alternativeName>
    <alternativeName>
        <fullName evidence="9">Regulator of ribonuclease activity homolog</fullName>
    </alternativeName>
    <alternativeName>
        <fullName evidence="10">RraA-like protein</fullName>
    </alternativeName>
</protein>
<comment type="cofactor">
    <cofactor evidence="2">
        <name>a divalent metal cation</name>
        <dbReference type="ChEBI" id="CHEBI:60240"/>
    </cofactor>
</comment>
<dbReference type="PANTHER" id="PTHR33254">
    <property type="entry name" value="4-HYDROXY-4-METHYL-2-OXOGLUTARATE ALDOLASE 3-RELATED"/>
    <property type="match status" value="1"/>
</dbReference>
<comment type="subunit">
    <text evidence="4">Homotrimer.</text>
</comment>
<evidence type="ECO:0000313" key="15">
    <source>
        <dbReference type="EMBL" id="SDJ19718.1"/>
    </source>
</evidence>
<evidence type="ECO:0000256" key="9">
    <source>
        <dbReference type="ARBA" id="ARBA00029596"/>
    </source>
</evidence>
<dbReference type="GO" id="GO:0046872">
    <property type="term" value="F:metal ion binding"/>
    <property type="evidence" value="ECO:0007669"/>
    <property type="project" value="UniProtKB-KW"/>
</dbReference>
<dbReference type="PANTHER" id="PTHR33254:SF4">
    <property type="entry name" value="4-HYDROXY-4-METHYL-2-OXOGLUTARATE ALDOLASE 3-RELATED"/>
    <property type="match status" value="1"/>
</dbReference>
<evidence type="ECO:0000256" key="3">
    <source>
        <dbReference type="ARBA" id="ARBA00008621"/>
    </source>
</evidence>
<gene>
    <name evidence="14" type="ORF">AF333_11430</name>
    <name evidence="15" type="ORF">SAMN04487909_113113</name>
</gene>
<dbReference type="AlphaFoldDB" id="A0A0D1YA31"/>
<keyword evidence="13" id="KW-0460">Magnesium</keyword>
<evidence type="ECO:0000256" key="2">
    <source>
        <dbReference type="ARBA" id="ARBA00001968"/>
    </source>
</evidence>
<evidence type="ECO:0000256" key="8">
    <source>
        <dbReference type="ARBA" id="ARBA00025046"/>
    </source>
</evidence>
<dbReference type="Proteomes" id="UP000037269">
    <property type="component" value="Unassembled WGS sequence"/>
</dbReference>
<evidence type="ECO:0000313" key="17">
    <source>
        <dbReference type="Proteomes" id="UP000182836"/>
    </source>
</evidence>
<evidence type="ECO:0000256" key="4">
    <source>
        <dbReference type="ARBA" id="ARBA00011233"/>
    </source>
</evidence>
<evidence type="ECO:0000256" key="5">
    <source>
        <dbReference type="ARBA" id="ARBA00012213"/>
    </source>
</evidence>
<dbReference type="Pfam" id="PF03737">
    <property type="entry name" value="RraA-like"/>
    <property type="match status" value="1"/>
</dbReference>
<dbReference type="EMBL" id="LGUG01000004">
    <property type="protein sequence ID" value="KON96008.1"/>
    <property type="molecule type" value="Genomic_DNA"/>
</dbReference>
<organism evidence="14 16">
    <name type="scientific">Aneurinibacillus migulanus</name>
    <name type="common">Bacillus migulanus</name>
    <dbReference type="NCBI Taxonomy" id="47500"/>
    <lineage>
        <taxon>Bacteria</taxon>
        <taxon>Bacillati</taxon>
        <taxon>Bacillota</taxon>
        <taxon>Bacilli</taxon>
        <taxon>Bacillales</taxon>
        <taxon>Paenibacillaceae</taxon>
        <taxon>Aneurinibacillus group</taxon>
        <taxon>Aneurinibacillus</taxon>
    </lineage>
</organism>
<evidence type="ECO:0000313" key="14">
    <source>
        <dbReference type="EMBL" id="KON96008.1"/>
    </source>
</evidence>
<evidence type="ECO:0000256" key="6">
    <source>
        <dbReference type="ARBA" id="ARBA00012947"/>
    </source>
</evidence>
<reference evidence="15 17" key="2">
    <citation type="submission" date="2016-10" db="EMBL/GenBank/DDBJ databases">
        <authorList>
            <person name="de Groot N.N."/>
        </authorList>
    </citation>
    <scope>NUCLEOTIDE SEQUENCE [LARGE SCALE GENOMIC DNA]</scope>
    <source>
        <strain evidence="15 17">DSM 2895</strain>
    </source>
</reference>
<dbReference type="EC" id="4.1.1.112" evidence="6"/>
<evidence type="ECO:0000256" key="11">
    <source>
        <dbReference type="ARBA" id="ARBA00032305"/>
    </source>
</evidence>
<evidence type="ECO:0000313" key="16">
    <source>
        <dbReference type="Proteomes" id="UP000037269"/>
    </source>
</evidence>
<evidence type="ECO:0000256" key="10">
    <source>
        <dbReference type="ARBA" id="ARBA00030169"/>
    </source>
</evidence>
<sequence length="206" mass="22240">MSDIIQQFREVPTTCISDAMQGLNNLDSCIKPLKDEYKIAGRALTVKMPIGDNLCVLKAIREARPGDILVIDAKGDTYRAIAGDFVVEMAQALGIQGIVVDGAIRDIMGIKNLNFPVFCKGTTVAASNKAGVGEINVPISCGGTSIHPNDLIVGDADGVVVIPQAVEQDILDKSVAKMESDQKRENNVLKDKERIIQYLDNMLQGR</sequence>
<feature type="binding site" evidence="13">
    <location>
        <position position="105"/>
    </location>
    <ligand>
        <name>substrate</name>
    </ligand>
</feature>
<dbReference type="Proteomes" id="UP000182836">
    <property type="component" value="Unassembled WGS sequence"/>
</dbReference>
<dbReference type="STRING" id="47500.AF333_11430"/>
<dbReference type="SUPFAM" id="SSF89562">
    <property type="entry name" value="RraA-like"/>
    <property type="match status" value="1"/>
</dbReference>
<evidence type="ECO:0000256" key="1">
    <source>
        <dbReference type="ARBA" id="ARBA00001342"/>
    </source>
</evidence>
<dbReference type="RefSeq" id="WP_043064457.1">
    <property type="nucleotide sequence ID" value="NZ_BJOA01000150.1"/>
</dbReference>
<dbReference type="GO" id="GO:0047443">
    <property type="term" value="F:4-hydroxy-4-methyl-2-oxoglutarate aldolase activity"/>
    <property type="evidence" value="ECO:0007669"/>
    <property type="project" value="UniProtKB-EC"/>
</dbReference>
<evidence type="ECO:0000256" key="7">
    <source>
        <dbReference type="ARBA" id="ARBA00016549"/>
    </source>
</evidence>
<accession>A0A0D1YA31</accession>
<comment type="catalytic activity">
    <reaction evidence="1">
        <text>4-hydroxy-4-methyl-2-oxoglutarate = 2 pyruvate</text>
        <dbReference type="Rhea" id="RHEA:22748"/>
        <dbReference type="ChEBI" id="CHEBI:15361"/>
        <dbReference type="ChEBI" id="CHEBI:58276"/>
        <dbReference type="EC" id="4.1.3.17"/>
    </reaction>
</comment>